<reference evidence="2 3" key="1">
    <citation type="journal article" date="2018" name="Nat. Genet.">
        <title>The Rosa genome provides new insights in the design of modern roses.</title>
        <authorList>
            <person name="Bendahmane M."/>
        </authorList>
    </citation>
    <scope>NUCLEOTIDE SEQUENCE [LARGE SCALE GENOMIC DNA]</scope>
    <source>
        <strain evidence="3">cv. Old Blush</strain>
    </source>
</reference>
<dbReference type="Gramene" id="PRQ31741">
    <property type="protein sequence ID" value="PRQ31741"/>
    <property type="gene ID" value="RchiOBHm_Chr5g0038811"/>
</dbReference>
<evidence type="ECO:0000259" key="1">
    <source>
        <dbReference type="PROSITE" id="PS50011"/>
    </source>
</evidence>
<organism evidence="2 3">
    <name type="scientific">Rosa chinensis</name>
    <name type="common">China rose</name>
    <dbReference type="NCBI Taxonomy" id="74649"/>
    <lineage>
        <taxon>Eukaryota</taxon>
        <taxon>Viridiplantae</taxon>
        <taxon>Streptophyta</taxon>
        <taxon>Embryophyta</taxon>
        <taxon>Tracheophyta</taxon>
        <taxon>Spermatophyta</taxon>
        <taxon>Magnoliopsida</taxon>
        <taxon>eudicotyledons</taxon>
        <taxon>Gunneridae</taxon>
        <taxon>Pentapetalae</taxon>
        <taxon>rosids</taxon>
        <taxon>fabids</taxon>
        <taxon>Rosales</taxon>
        <taxon>Rosaceae</taxon>
        <taxon>Rosoideae</taxon>
        <taxon>Rosoideae incertae sedis</taxon>
        <taxon>Rosa</taxon>
    </lineage>
</organism>
<dbReference type="GO" id="GO:0004672">
    <property type="term" value="F:protein kinase activity"/>
    <property type="evidence" value="ECO:0007669"/>
    <property type="project" value="InterPro"/>
</dbReference>
<dbReference type="InterPro" id="IPR000719">
    <property type="entry name" value="Prot_kinase_dom"/>
</dbReference>
<dbReference type="AlphaFoldDB" id="A0A2P6QC44"/>
<comment type="caution">
    <text evidence="2">The sequence shown here is derived from an EMBL/GenBank/DDBJ whole genome shotgun (WGS) entry which is preliminary data.</text>
</comment>
<keyword evidence="2" id="KW-0808">Transferase</keyword>
<dbReference type="SUPFAM" id="SSF56112">
    <property type="entry name" value="Protein kinase-like (PK-like)"/>
    <property type="match status" value="1"/>
</dbReference>
<feature type="domain" description="Protein kinase" evidence="1">
    <location>
        <begin position="1"/>
        <end position="78"/>
    </location>
</feature>
<sequence>MVANVSDFGIAKLLGGRDSMSQTMRQLDIWLQCGMEGMVTTRGDVYSFGIVLLETFTKRKPTDEMFDGEMSLKRGVAN</sequence>
<proteinExistence type="predicted"/>
<gene>
    <name evidence="2" type="ORF">RchiOBHm_Chr5g0038811</name>
</gene>
<dbReference type="PANTHER" id="PTHR48055:SF57">
    <property type="entry name" value="PROTEIN KINASE DOMAIN-CONTAINING PROTEIN"/>
    <property type="match status" value="1"/>
</dbReference>
<dbReference type="GO" id="GO:0016020">
    <property type="term" value="C:membrane"/>
    <property type="evidence" value="ECO:0007669"/>
    <property type="project" value="TreeGrafter"/>
</dbReference>
<dbReference type="InterPro" id="IPR001245">
    <property type="entry name" value="Ser-Thr/Tyr_kinase_cat_dom"/>
</dbReference>
<name>A0A2P6QC44_ROSCH</name>
<dbReference type="Proteomes" id="UP000238479">
    <property type="component" value="Chromosome 5"/>
</dbReference>
<dbReference type="InterPro" id="IPR011009">
    <property type="entry name" value="Kinase-like_dom_sf"/>
</dbReference>
<keyword evidence="3" id="KW-1185">Reference proteome</keyword>
<dbReference type="EMBL" id="PDCK01000043">
    <property type="protein sequence ID" value="PRQ31741.1"/>
    <property type="molecule type" value="Genomic_DNA"/>
</dbReference>
<dbReference type="OMA" id="QCGMEGM"/>
<dbReference type="PANTHER" id="PTHR48055">
    <property type="entry name" value="LEUCINE-RICH REPEAT RECEPTOR PROTEIN KINASE EMS1"/>
    <property type="match status" value="1"/>
</dbReference>
<dbReference type="GO" id="GO:0005524">
    <property type="term" value="F:ATP binding"/>
    <property type="evidence" value="ECO:0007669"/>
    <property type="project" value="InterPro"/>
</dbReference>
<dbReference type="InterPro" id="IPR051564">
    <property type="entry name" value="LRR_receptor-like_kinase"/>
</dbReference>
<evidence type="ECO:0000313" key="2">
    <source>
        <dbReference type="EMBL" id="PRQ31741.1"/>
    </source>
</evidence>
<accession>A0A2P6QC44</accession>
<dbReference type="Gene3D" id="1.10.510.10">
    <property type="entry name" value="Transferase(Phosphotransferase) domain 1"/>
    <property type="match status" value="1"/>
</dbReference>
<evidence type="ECO:0000313" key="3">
    <source>
        <dbReference type="Proteomes" id="UP000238479"/>
    </source>
</evidence>
<dbReference type="Pfam" id="PF07714">
    <property type="entry name" value="PK_Tyr_Ser-Thr"/>
    <property type="match status" value="1"/>
</dbReference>
<dbReference type="PROSITE" id="PS50011">
    <property type="entry name" value="PROTEIN_KINASE_DOM"/>
    <property type="match status" value="1"/>
</dbReference>
<protein>
    <recommendedName>
        <fullName evidence="1">Protein kinase domain-containing protein</fullName>
    </recommendedName>
</protein>
<dbReference type="STRING" id="74649.A0A2P6QC44"/>